<protein>
    <submittedName>
        <fullName evidence="2">Uncharacterized protein</fullName>
    </submittedName>
</protein>
<proteinExistence type="predicted"/>
<evidence type="ECO:0000313" key="3">
    <source>
        <dbReference type="Proteomes" id="UP000054516"/>
    </source>
</evidence>
<evidence type="ECO:0000256" key="1">
    <source>
        <dbReference type="SAM" id="MobiDB-lite"/>
    </source>
</evidence>
<feature type="compositionally biased region" description="Basic and acidic residues" evidence="1">
    <location>
        <begin position="210"/>
        <end position="220"/>
    </location>
</feature>
<keyword evidence="3" id="KW-1185">Reference proteome</keyword>
<dbReference type="OrthoDB" id="5210591at2759"/>
<sequence>MAHAASFQPTGSTEIGLPELFPWCLGEAIIYPVDVILSPKSRWAVARPLEARSDELESSSAFSLFESVPGNPISSMGVPLTDAERKSIDFEKGRLMRLLANNASPNGRFGPAGIVLGQSRASENVQRVAREAKLDFDGAESWRKTFHLLLEGILRDGEDLAVTMSYELVRATFHKFGHLLDAVKTPRLVICDGDEDEVVLVSRPEKILKHEHKQEARMPERGPAGWSPESRGGSSNDDISAARITGLQDWGNCIFGDPLFATAFFHTTPEFDLGFQQLLETYIAEREENTSDYGKQLQRPEPRWPSIIEDPYNAQTRLLLYECYHATVSIVRQFYRPDADSSEREIAARRRLVAALAKLENVGVGVGASPSTSVSISGSESTGKRSRPVSRDDWPAKRPRGDTPTPRGVAR</sequence>
<name>A0A1W2TN79_ROSNE</name>
<dbReference type="EMBL" id="DF977486">
    <property type="protein sequence ID" value="GAP89817.2"/>
    <property type="molecule type" value="Genomic_DNA"/>
</dbReference>
<feature type="compositionally biased region" description="Low complexity" evidence="1">
    <location>
        <begin position="369"/>
        <end position="381"/>
    </location>
</feature>
<feature type="region of interest" description="Disordered" evidence="1">
    <location>
        <begin position="210"/>
        <end position="237"/>
    </location>
</feature>
<evidence type="ECO:0000313" key="2">
    <source>
        <dbReference type="EMBL" id="GAP89817.2"/>
    </source>
</evidence>
<feature type="region of interest" description="Disordered" evidence="1">
    <location>
        <begin position="365"/>
        <end position="411"/>
    </location>
</feature>
<gene>
    <name evidence="2" type="ORF">SAMD00023353_4100910</name>
</gene>
<dbReference type="Proteomes" id="UP000054516">
    <property type="component" value="Unassembled WGS sequence"/>
</dbReference>
<feature type="compositionally biased region" description="Basic and acidic residues" evidence="1">
    <location>
        <begin position="389"/>
        <end position="401"/>
    </location>
</feature>
<accession>A0A1W2TN79</accession>
<reference evidence="2" key="1">
    <citation type="submission" date="2016-03" db="EMBL/GenBank/DDBJ databases">
        <title>Draft genome sequence of Rosellinia necatrix.</title>
        <authorList>
            <person name="Kanematsu S."/>
        </authorList>
    </citation>
    <scope>NUCLEOTIDE SEQUENCE [LARGE SCALE GENOMIC DNA]</scope>
    <source>
        <strain evidence="2">W97</strain>
    </source>
</reference>
<organism evidence="2">
    <name type="scientific">Rosellinia necatrix</name>
    <name type="common">White root-rot fungus</name>
    <dbReference type="NCBI Taxonomy" id="77044"/>
    <lineage>
        <taxon>Eukaryota</taxon>
        <taxon>Fungi</taxon>
        <taxon>Dikarya</taxon>
        <taxon>Ascomycota</taxon>
        <taxon>Pezizomycotina</taxon>
        <taxon>Sordariomycetes</taxon>
        <taxon>Xylariomycetidae</taxon>
        <taxon>Xylariales</taxon>
        <taxon>Xylariaceae</taxon>
        <taxon>Rosellinia</taxon>
    </lineage>
</organism>
<dbReference type="AlphaFoldDB" id="A0A1W2TN79"/>